<gene>
    <name evidence="4" type="ORF">LVJ82_03905</name>
</gene>
<dbReference type="RefSeq" id="WP_082625595.1">
    <property type="nucleotide sequence ID" value="NZ_CABKVG010000008.1"/>
</dbReference>
<dbReference type="PANTHER" id="PTHR30097">
    <property type="entry name" value="CATION EFFLUX SYSTEM PROTEIN CUSB"/>
    <property type="match status" value="1"/>
</dbReference>
<dbReference type="Pfam" id="PF25917">
    <property type="entry name" value="BSH_RND"/>
    <property type="match status" value="1"/>
</dbReference>
<dbReference type="PANTHER" id="PTHR30097:SF4">
    <property type="entry name" value="SLR6042 PROTEIN"/>
    <property type="match status" value="1"/>
</dbReference>
<dbReference type="SUPFAM" id="SSF111369">
    <property type="entry name" value="HlyD-like secretion proteins"/>
    <property type="match status" value="1"/>
</dbReference>
<dbReference type="EMBL" id="CP091511">
    <property type="protein sequence ID" value="UOO90142.1"/>
    <property type="molecule type" value="Genomic_DNA"/>
</dbReference>
<keyword evidence="5" id="KW-1185">Reference proteome</keyword>
<dbReference type="InterPro" id="IPR058625">
    <property type="entry name" value="MdtA-like_BSH"/>
</dbReference>
<evidence type="ECO:0000256" key="2">
    <source>
        <dbReference type="SAM" id="MobiDB-lite"/>
    </source>
</evidence>
<feature type="region of interest" description="Disordered" evidence="2">
    <location>
        <begin position="31"/>
        <end position="51"/>
    </location>
</feature>
<dbReference type="InterPro" id="IPR051909">
    <property type="entry name" value="MFP_Cation_Efflux"/>
</dbReference>
<protein>
    <submittedName>
        <fullName evidence="4">Biotin/lipoyl-binding protein</fullName>
    </submittedName>
</protein>
<dbReference type="Gene3D" id="2.40.30.170">
    <property type="match status" value="1"/>
</dbReference>
<proteinExistence type="predicted"/>
<keyword evidence="1" id="KW-0813">Transport</keyword>
<feature type="domain" description="Multidrug resistance protein MdtA-like barrel-sandwich hybrid" evidence="3">
    <location>
        <begin position="74"/>
        <end position="202"/>
    </location>
</feature>
<dbReference type="Gene3D" id="2.40.50.100">
    <property type="match status" value="1"/>
</dbReference>
<organism evidence="4 5">
    <name type="scientific">Vitreoscilla massiliensis</name>
    <dbReference type="NCBI Taxonomy" id="1689272"/>
    <lineage>
        <taxon>Bacteria</taxon>
        <taxon>Pseudomonadati</taxon>
        <taxon>Pseudomonadota</taxon>
        <taxon>Betaproteobacteria</taxon>
        <taxon>Neisseriales</taxon>
        <taxon>Neisseriaceae</taxon>
        <taxon>Vitreoscilla</taxon>
    </lineage>
</organism>
<accession>A0ABY4E2Y9</accession>
<name>A0ABY4E2Y9_9NEIS</name>
<dbReference type="Proteomes" id="UP000832011">
    <property type="component" value="Chromosome"/>
</dbReference>
<dbReference type="Gene3D" id="1.10.287.470">
    <property type="entry name" value="Helix hairpin bin"/>
    <property type="match status" value="1"/>
</dbReference>
<evidence type="ECO:0000313" key="5">
    <source>
        <dbReference type="Proteomes" id="UP000832011"/>
    </source>
</evidence>
<reference evidence="4 5" key="1">
    <citation type="journal article" date="2022" name="Res Sq">
        <title>Evolution of multicellular longitudinally dividing oral cavity symbionts (Neisseriaceae).</title>
        <authorList>
            <person name="Nyongesa S."/>
            <person name="Weber P."/>
            <person name="Bernet E."/>
            <person name="Pullido F."/>
            <person name="Nieckarz M."/>
            <person name="Delaby M."/>
            <person name="Nieves C."/>
            <person name="Viehboeck T."/>
            <person name="Krause N."/>
            <person name="Rivera-Millot A."/>
            <person name="Nakamura A."/>
            <person name="Vischer N."/>
            <person name="VanNieuwenhze M."/>
            <person name="Brun Y."/>
            <person name="Cava F."/>
            <person name="Bulgheresi S."/>
            <person name="Veyrier F."/>
        </authorList>
    </citation>
    <scope>NUCLEOTIDE SEQUENCE [LARGE SCALE GENOMIC DNA]</scope>
    <source>
        <strain evidence="4 5">SN4</strain>
    </source>
</reference>
<evidence type="ECO:0000256" key="1">
    <source>
        <dbReference type="ARBA" id="ARBA00022448"/>
    </source>
</evidence>
<sequence length="285" mass="31236">MMKKYQITALITACVTLLACQPESKPLQAASAAKSAAPAKTQSSPSVDDHQTQRIQVVLEWEHLKPEILTAPNHGKLEQVLVQTGQQVNAGQWLAQFKPEAAATVKRISTTTVDQAAKAAAYQKWQQDKKLQAQGFISEAAVAKSEAAYRLAAQAKTTVTQAATPAVPSQPIWLEAPFNGVIKPFTVSAGSQVKNGQQLFIIEPKDSKRIKIIVAEENNRLLQVGQRLHLRNAQTEVWLQISELPLNNDKQYTVAYAVWPSDLPKIDLGTVNAEIVLQQNTNTPF</sequence>
<evidence type="ECO:0000313" key="4">
    <source>
        <dbReference type="EMBL" id="UOO90142.1"/>
    </source>
</evidence>
<evidence type="ECO:0000259" key="3">
    <source>
        <dbReference type="Pfam" id="PF25917"/>
    </source>
</evidence>
<feature type="compositionally biased region" description="Low complexity" evidence="2">
    <location>
        <begin position="31"/>
        <end position="46"/>
    </location>
</feature>
<dbReference type="PROSITE" id="PS51257">
    <property type="entry name" value="PROKAR_LIPOPROTEIN"/>
    <property type="match status" value="1"/>
</dbReference>